<evidence type="ECO:0000313" key="2">
    <source>
        <dbReference type="Proteomes" id="UP000233535"/>
    </source>
</evidence>
<dbReference type="AlphaFoldDB" id="A0A2N3HV72"/>
<accession>A0A2N3HV72</accession>
<proteinExistence type="predicted"/>
<evidence type="ECO:0000313" key="1">
    <source>
        <dbReference type="EMBL" id="PKQ61976.1"/>
    </source>
</evidence>
<keyword evidence="2" id="KW-1185">Reference proteome</keyword>
<dbReference type="EMBL" id="MVDD01000010">
    <property type="protein sequence ID" value="PKQ61976.1"/>
    <property type="molecule type" value="Genomic_DNA"/>
</dbReference>
<sequence>MKNKLTMRTIFKIWILINTIWIINGCKQNSQENKTPDFQFDSIHTVISDTSQLNWIARDLNSLWTPNTNDLNITESILKTAIKENMNEYWSLLDTLTVKKYHRQYTFYTNSNNDSIVFINAFCRVLNIPVDSAGIWIMRPCDWKNTFMMVNDGGDCYWSIKINLTRKTYFDFKVNGEA</sequence>
<name>A0A2N3HV72_9BACT</name>
<reference evidence="1 2" key="1">
    <citation type="journal article" date="2017" name="Front. Microbiol.">
        <title>Labilibaculum manganireducens gen. nov., sp. nov. and Labilibaculum filiforme sp. nov., Novel Bacteroidetes Isolated from Subsurface Sediments of the Baltic Sea.</title>
        <authorList>
            <person name="Vandieken V."/>
            <person name="Marshall I.P."/>
            <person name="Niemann H."/>
            <person name="Engelen B."/>
            <person name="Cypionka H."/>
        </authorList>
    </citation>
    <scope>NUCLEOTIDE SEQUENCE [LARGE SCALE GENOMIC DNA]</scope>
    <source>
        <strain evidence="1 2">59.16B</strain>
    </source>
</reference>
<organism evidence="1 2">
    <name type="scientific">Labilibaculum filiforme</name>
    <dbReference type="NCBI Taxonomy" id="1940526"/>
    <lineage>
        <taxon>Bacteria</taxon>
        <taxon>Pseudomonadati</taxon>
        <taxon>Bacteroidota</taxon>
        <taxon>Bacteroidia</taxon>
        <taxon>Marinilabiliales</taxon>
        <taxon>Marinifilaceae</taxon>
        <taxon>Labilibaculum</taxon>
    </lineage>
</organism>
<dbReference type="Proteomes" id="UP000233535">
    <property type="component" value="Unassembled WGS sequence"/>
</dbReference>
<comment type="caution">
    <text evidence="1">The sequence shown here is derived from an EMBL/GenBank/DDBJ whole genome shotgun (WGS) entry which is preliminary data.</text>
</comment>
<protein>
    <submittedName>
        <fullName evidence="1">Uncharacterized protein</fullName>
    </submittedName>
</protein>
<gene>
    <name evidence="1" type="ORF">BZG02_13630</name>
</gene>